<dbReference type="InterPro" id="IPR011055">
    <property type="entry name" value="Dup_hybrid_motif"/>
</dbReference>
<dbReference type="Pfam" id="PF01551">
    <property type="entry name" value="Peptidase_M23"/>
    <property type="match status" value="1"/>
</dbReference>
<dbReference type="PANTHER" id="PTHR21666">
    <property type="entry name" value="PEPTIDASE-RELATED"/>
    <property type="match status" value="1"/>
</dbReference>
<feature type="region of interest" description="Disordered" evidence="1">
    <location>
        <begin position="447"/>
        <end position="473"/>
    </location>
</feature>
<dbReference type="SMART" id="SM00257">
    <property type="entry name" value="LysM"/>
    <property type="match status" value="2"/>
</dbReference>
<protein>
    <submittedName>
        <fullName evidence="3">Peptidoglycan DD-metalloendopeptidase family protein</fullName>
    </submittedName>
</protein>
<dbReference type="PROSITE" id="PS51782">
    <property type="entry name" value="LYSM"/>
    <property type="match status" value="2"/>
</dbReference>
<dbReference type="SUPFAM" id="SSF51261">
    <property type="entry name" value="Duplicated hybrid motif"/>
    <property type="match status" value="1"/>
</dbReference>
<dbReference type="CDD" id="cd12797">
    <property type="entry name" value="M23_peptidase"/>
    <property type="match status" value="1"/>
</dbReference>
<dbReference type="GO" id="GO:0004222">
    <property type="term" value="F:metalloendopeptidase activity"/>
    <property type="evidence" value="ECO:0007669"/>
    <property type="project" value="TreeGrafter"/>
</dbReference>
<dbReference type="PANTHER" id="PTHR21666:SF270">
    <property type="entry name" value="MUREIN HYDROLASE ACTIVATOR ENVC"/>
    <property type="match status" value="1"/>
</dbReference>
<dbReference type="AlphaFoldDB" id="A0A8J7AGN2"/>
<evidence type="ECO:0000313" key="3">
    <source>
        <dbReference type="EMBL" id="MBE9078806.1"/>
    </source>
</evidence>
<comment type="caution">
    <text evidence="3">The sequence shown here is derived from an EMBL/GenBank/DDBJ whole genome shotgun (WGS) entry which is preliminary data.</text>
</comment>
<feature type="region of interest" description="Disordered" evidence="1">
    <location>
        <begin position="120"/>
        <end position="165"/>
    </location>
</feature>
<feature type="compositionally biased region" description="Polar residues" evidence="1">
    <location>
        <begin position="410"/>
        <end position="421"/>
    </location>
</feature>
<organism evidence="3 4">
    <name type="scientific">Vasconcelosia minhoensis LEGE 07310</name>
    <dbReference type="NCBI Taxonomy" id="915328"/>
    <lineage>
        <taxon>Bacteria</taxon>
        <taxon>Bacillati</taxon>
        <taxon>Cyanobacteriota</taxon>
        <taxon>Cyanophyceae</taxon>
        <taxon>Nodosilineales</taxon>
        <taxon>Cymatolegaceae</taxon>
        <taxon>Vasconcelosia</taxon>
        <taxon>Vasconcelosia minhoensis</taxon>
    </lineage>
</organism>
<dbReference type="Gene3D" id="3.10.350.10">
    <property type="entry name" value="LysM domain"/>
    <property type="match status" value="2"/>
</dbReference>
<reference evidence="3" key="1">
    <citation type="submission" date="2020-10" db="EMBL/GenBank/DDBJ databases">
        <authorList>
            <person name="Castelo-Branco R."/>
            <person name="Eusebio N."/>
            <person name="Adriana R."/>
            <person name="Vieira A."/>
            <person name="Brugerolle De Fraissinette N."/>
            <person name="Rezende De Castro R."/>
            <person name="Schneider M.P."/>
            <person name="Vasconcelos V."/>
            <person name="Leao P.N."/>
        </authorList>
    </citation>
    <scope>NUCLEOTIDE SEQUENCE</scope>
    <source>
        <strain evidence="3">LEGE 07310</strain>
    </source>
</reference>
<dbReference type="Pfam" id="PF01476">
    <property type="entry name" value="LysM"/>
    <property type="match status" value="2"/>
</dbReference>
<dbReference type="RefSeq" id="WP_193909022.1">
    <property type="nucleotide sequence ID" value="NZ_JADEXG010000040.1"/>
</dbReference>
<feature type="region of interest" description="Disordered" evidence="1">
    <location>
        <begin position="195"/>
        <end position="227"/>
    </location>
</feature>
<dbReference type="InterPro" id="IPR036779">
    <property type="entry name" value="LysM_dom_sf"/>
</dbReference>
<dbReference type="Gene3D" id="2.70.70.10">
    <property type="entry name" value="Glucose Permease (Domain IIA)"/>
    <property type="match status" value="1"/>
</dbReference>
<proteinExistence type="predicted"/>
<dbReference type="SUPFAM" id="SSF54106">
    <property type="entry name" value="LysM domain"/>
    <property type="match status" value="2"/>
</dbReference>
<feature type="compositionally biased region" description="Low complexity" evidence="1">
    <location>
        <begin position="120"/>
        <end position="129"/>
    </location>
</feature>
<evidence type="ECO:0000259" key="2">
    <source>
        <dbReference type="PROSITE" id="PS51782"/>
    </source>
</evidence>
<feature type="compositionally biased region" description="Low complexity" evidence="1">
    <location>
        <begin position="153"/>
        <end position="165"/>
    </location>
</feature>
<sequence>MGLALSVGASGALFAYHDAAIAADLPSADRVPDMLSDSLQAASTDVDSTAPTYHVVEDGESLWQIAQRYHTDVQSLKAANGLSPENGLRVGLVLRVPTAAERSVARAAAPANVPVAAAAPNSNTATAASSGRTEKDEALTPGVTGRLTPQPLPQAASAPVEAAPSPLMMPVAETEPTDVLRSAGLVSQSDGLRQELESLHSAESAAEAESEAAASMPSPPPAAPAVALSSTPVNASVSYQVRSGDTVGNIARSFGISSEQLIQANAIDNPNLIIAGTQLVIPRTQAQLGIGGPAPTLAAANRAESSTAETALKREAAERSERLAHLQETAVRPLESTLMDAAGRTEIAIARAEATGGTEPAAIQADPYVASLLQDVEAIRPDQTPVVDAGTELAEPAESETVVNPEFRPDSQSGAQGQVSEPPQLAAADTSASAVDTSELLAAAPLSPDAYAPNRSRPAAGQTVSPEMPLLPDAGEYLPEAPDYFDGYIWPTRGTVTSGYGWRWGRMHRGVDVAGPVGTPIVAAAAGVIERSGWNSGGYGNLVDIRHSDGSMTRYAHNNRLLVRQGQSVRQGQQVAEMGSTGYSTGPHLHFEVHMPNQGTVNPVAYLPGR</sequence>
<dbReference type="InterPro" id="IPR018392">
    <property type="entry name" value="LysM"/>
</dbReference>
<evidence type="ECO:0000256" key="1">
    <source>
        <dbReference type="SAM" id="MobiDB-lite"/>
    </source>
</evidence>
<keyword evidence="4" id="KW-1185">Reference proteome</keyword>
<dbReference type="InterPro" id="IPR050570">
    <property type="entry name" value="Cell_wall_metabolism_enzyme"/>
</dbReference>
<dbReference type="EMBL" id="JADEXG010000040">
    <property type="protein sequence ID" value="MBE9078806.1"/>
    <property type="molecule type" value="Genomic_DNA"/>
</dbReference>
<dbReference type="CDD" id="cd00118">
    <property type="entry name" value="LysM"/>
    <property type="match status" value="2"/>
</dbReference>
<evidence type="ECO:0000313" key="4">
    <source>
        <dbReference type="Proteomes" id="UP000636505"/>
    </source>
</evidence>
<feature type="domain" description="LysM" evidence="2">
    <location>
        <begin position="237"/>
        <end position="281"/>
    </location>
</feature>
<dbReference type="Proteomes" id="UP000636505">
    <property type="component" value="Unassembled WGS sequence"/>
</dbReference>
<gene>
    <name evidence="3" type="ORF">IQ241_16135</name>
</gene>
<feature type="compositionally biased region" description="Low complexity" evidence="1">
    <location>
        <begin position="201"/>
        <end position="216"/>
    </location>
</feature>
<feature type="region of interest" description="Disordered" evidence="1">
    <location>
        <begin position="394"/>
        <end position="433"/>
    </location>
</feature>
<accession>A0A8J7AGN2</accession>
<dbReference type="InterPro" id="IPR016047">
    <property type="entry name" value="M23ase_b-sheet_dom"/>
</dbReference>
<name>A0A8J7AGN2_9CYAN</name>
<feature type="domain" description="LysM" evidence="2">
    <location>
        <begin position="52"/>
        <end position="96"/>
    </location>
</feature>